<dbReference type="InterPro" id="IPR006142">
    <property type="entry name" value="INTEIN"/>
</dbReference>
<dbReference type="PANTHER" id="PTHR43806:SF11">
    <property type="entry name" value="CEREVISIN-RELATED"/>
    <property type="match status" value="1"/>
</dbReference>
<dbReference type="PRINTS" id="PR00379">
    <property type="entry name" value="INTEIN"/>
</dbReference>
<dbReference type="Pfam" id="PF00082">
    <property type="entry name" value="Peptidase_S8"/>
    <property type="match status" value="1"/>
</dbReference>
<comment type="similarity">
    <text evidence="1">Belongs to the peptidase S8 family.</text>
</comment>
<dbReference type="InterPro" id="IPR050131">
    <property type="entry name" value="Peptidase_S8_subtilisin-like"/>
</dbReference>
<dbReference type="InterPro" id="IPR007869">
    <property type="entry name" value="Homing_endonuc_PI-Sce"/>
</dbReference>
<dbReference type="SMART" id="SM00306">
    <property type="entry name" value="HintN"/>
    <property type="match status" value="1"/>
</dbReference>
<dbReference type="InterPro" id="IPR030934">
    <property type="entry name" value="Intein_C"/>
</dbReference>
<dbReference type="InterPro" id="IPR036852">
    <property type="entry name" value="Peptidase_S8/S53_dom_sf"/>
</dbReference>
<dbReference type="SUPFAM" id="SSF55608">
    <property type="entry name" value="Homing endonucleases"/>
    <property type="match status" value="1"/>
</dbReference>
<evidence type="ECO:0000256" key="6">
    <source>
        <dbReference type="ARBA" id="ARBA00023000"/>
    </source>
</evidence>
<dbReference type="GO" id="GO:0004519">
    <property type="term" value="F:endonuclease activity"/>
    <property type="evidence" value="ECO:0007669"/>
    <property type="project" value="InterPro"/>
</dbReference>
<keyword evidence="4" id="KW-0068">Autocatalytic cleavage</keyword>
<gene>
    <name evidence="8" type="ORF">LCGC14_2225070</name>
</gene>
<dbReference type="GO" id="GO:0004252">
    <property type="term" value="F:serine-type endopeptidase activity"/>
    <property type="evidence" value="ECO:0007669"/>
    <property type="project" value="InterPro"/>
</dbReference>
<dbReference type="InterPro" id="IPR004042">
    <property type="entry name" value="Intein_endonuc_central"/>
</dbReference>
<dbReference type="PROSITE" id="PS50819">
    <property type="entry name" value="INTEIN_ENDONUCLEASE"/>
    <property type="match status" value="1"/>
</dbReference>
<dbReference type="AlphaFoldDB" id="A0A0F9D9V9"/>
<dbReference type="GO" id="GO:0003677">
    <property type="term" value="F:DNA binding"/>
    <property type="evidence" value="ECO:0007669"/>
    <property type="project" value="InterPro"/>
</dbReference>
<evidence type="ECO:0000256" key="4">
    <source>
        <dbReference type="ARBA" id="ARBA00022813"/>
    </source>
</evidence>
<dbReference type="SUPFAM" id="SSF52743">
    <property type="entry name" value="Subtilisin-like"/>
    <property type="match status" value="1"/>
</dbReference>
<dbReference type="PROSITE" id="PS51892">
    <property type="entry name" value="SUBTILASE"/>
    <property type="match status" value="1"/>
</dbReference>
<dbReference type="PANTHER" id="PTHR43806">
    <property type="entry name" value="PEPTIDASE S8"/>
    <property type="match status" value="1"/>
</dbReference>
<keyword evidence="3" id="KW-0378">Hydrolase</keyword>
<dbReference type="Gene3D" id="3.40.50.200">
    <property type="entry name" value="Peptidase S8/S53 domain"/>
    <property type="match status" value="2"/>
</dbReference>
<dbReference type="Gene3D" id="3.10.28.10">
    <property type="entry name" value="Homing endonucleases"/>
    <property type="match status" value="1"/>
</dbReference>
<dbReference type="PROSITE" id="PS00136">
    <property type="entry name" value="SUBTILASE_ASP"/>
    <property type="match status" value="1"/>
</dbReference>
<sequence>QLWKLQIGSFVPSMNMFGVTLPTYILDDVAAIDAVTEMHLDTPQFAFNAPMGLPPLPMPTGMMPTGAPPGLPPALAGVFQDPEIRLTEEGWIPTAESIKVTNIPKLWEAGFNGEGVDVAVLDTGCDNNNPQLNGVVFKKSAMKLFPTGDDDNGHGCIEPDAMVVTSAGGLEQIDSLYHRFAAMYGSQSSSVGETVMMERPLYTIGFDEGTKLTRVMGVHKIPIDEEVVEVTYGSQKFITTPWHPFLVRDRRNGNPKYVRADELNSNHIFVRPKELGGRWDAPDLAYLTGLCIGDGHLPKRASDGVLIFYGDAEPSSLREYLQKQGHIVSHHSDGGFRVSKSLRYQMEKMGVPVGKKSHLVVVPQRIFGANSETRHAFIAGIVDSDGSFDKNRTRIRIVTVSRKLAKGLVSLLSMMGYRTGWTEQKPSKGHELNGHWVEGNYNTYTVSVSGPTAHQLVERMRPYLLLKEPPEDWTPGRDHHVPKVRKFDYHGHFYDFTTGTQNYLAGRQGMTFIHNTWCVTCIKGKAMRHPVNGLPVAGGAPGCNMTSWKVLGYGIGTGATSDIMAAIDGAVQDGSQVISMSLGSDGRDDEENDPMVRQINMYAREKPQVLIVV</sequence>
<dbReference type="InterPro" id="IPR000209">
    <property type="entry name" value="Peptidase_S8/S53_dom"/>
</dbReference>
<dbReference type="Pfam" id="PF05204">
    <property type="entry name" value="Hom_end"/>
    <property type="match status" value="1"/>
</dbReference>
<dbReference type="InterPro" id="IPR027434">
    <property type="entry name" value="Homing_endonucl"/>
</dbReference>
<dbReference type="InterPro" id="IPR006141">
    <property type="entry name" value="Intein_N"/>
</dbReference>
<evidence type="ECO:0000259" key="7">
    <source>
        <dbReference type="PROSITE" id="PS50819"/>
    </source>
</evidence>
<evidence type="ECO:0000256" key="3">
    <source>
        <dbReference type="ARBA" id="ARBA00022801"/>
    </source>
</evidence>
<reference evidence="8" key="1">
    <citation type="journal article" date="2015" name="Nature">
        <title>Complex archaea that bridge the gap between prokaryotes and eukaryotes.</title>
        <authorList>
            <person name="Spang A."/>
            <person name="Saw J.H."/>
            <person name="Jorgensen S.L."/>
            <person name="Zaremba-Niedzwiedzka K."/>
            <person name="Martijn J."/>
            <person name="Lind A.E."/>
            <person name="van Eijk R."/>
            <person name="Schleper C."/>
            <person name="Guy L."/>
            <person name="Ettema T.J."/>
        </authorList>
    </citation>
    <scope>NUCLEOTIDE SEQUENCE</scope>
</reference>
<name>A0A0F9D9V9_9ZZZZ</name>
<feature type="non-terminal residue" evidence="8">
    <location>
        <position position="1"/>
    </location>
</feature>
<dbReference type="CDD" id="cd00306">
    <property type="entry name" value="Peptidases_S8_S53"/>
    <property type="match status" value="1"/>
</dbReference>
<feature type="domain" description="DOD-type homing endonuclease" evidence="7">
    <location>
        <begin position="287"/>
        <end position="417"/>
    </location>
</feature>
<dbReference type="EMBL" id="LAZR01029815">
    <property type="protein sequence ID" value="KKL58468.1"/>
    <property type="molecule type" value="Genomic_DNA"/>
</dbReference>
<evidence type="ECO:0000256" key="5">
    <source>
        <dbReference type="ARBA" id="ARBA00022825"/>
    </source>
</evidence>
<proteinExistence type="inferred from homology"/>
<dbReference type="Gene3D" id="2.170.16.10">
    <property type="entry name" value="Hedgehog/Intein (Hint) domain"/>
    <property type="match status" value="1"/>
</dbReference>
<dbReference type="PROSITE" id="PS50817">
    <property type="entry name" value="INTEIN_N_TER"/>
    <property type="match status" value="1"/>
</dbReference>
<protein>
    <recommendedName>
        <fullName evidence="7">DOD-type homing endonuclease domain-containing protein</fullName>
    </recommendedName>
</protein>
<dbReference type="InterPro" id="IPR036844">
    <property type="entry name" value="Hint_dom_sf"/>
</dbReference>
<dbReference type="InterPro" id="IPR023827">
    <property type="entry name" value="Peptidase_S8_Asp-AS"/>
</dbReference>
<feature type="non-terminal residue" evidence="8">
    <location>
        <position position="613"/>
    </location>
</feature>
<evidence type="ECO:0000256" key="2">
    <source>
        <dbReference type="ARBA" id="ARBA00022670"/>
    </source>
</evidence>
<keyword evidence="2" id="KW-0645">Protease</keyword>
<dbReference type="SUPFAM" id="SSF51294">
    <property type="entry name" value="Hedgehog/intein (Hint) domain"/>
    <property type="match status" value="1"/>
</dbReference>
<dbReference type="CDD" id="cd00081">
    <property type="entry name" value="Hint"/>
    <property type="match status" value="1"/>
</dbReference>
<keyword evidence="5" id="KW-0720">Serine protease</keyword>
<keyword evidence="6" id="KW-0651">Protein splicing</keyword>
<dbReference type="NCBIfam" id="TIGR01445">
    <property type="entry name" value="intein_Nterm"/>
    <property type="match status" value="1"/>
</dbReference>
<evidence type="ECO:0000256" key="1">
    <source>
        <dbReference type="ARBA" id="ARBA00011073"/>
    </source>
</evidence>
<evidence type="ECO:0000313" key="8">
    <source>
        <dbReference type="EMBL" id="KKL58468.1"/>
    </source>
</evidence>
<dbReference type="PROSITE" id="PS50818">
    <property type="entry name" value="INTEIN_C_TER"/>
    <property type="match status" value="1"/>
</dbReference>
<accession>A0A0F9D9V9</accession>
<dbReference type="InterPro" id="IPR003587">
    <property type="entry name" value="Hint_dom_N"/>
</dbReference>
<dbReference type="GO" id="GO:0016539">
    <property type="term" value="P:intein-mediated protein splicing"/>
    <property type="evidence" value="ECO:0007669"/>
    <property type="project" value="InterPro"/>
</dbReference>
<comment type="caution">
    <text evidence="8">The sequence shown here is derived from an EMBL/GenBank/DDBJ whole genome shotgun (WGS) entry which is preliminary data.</text>
</comment>
<organism evidence="8">
    <name type="scientific">marine sediment metagenome</name>
    <dbReference type="NCBI Taxonomy" id="412755"/>
    <lineage>
        <taxon>unclassified sequences</taxon>
        <taxon>metagenomes</taxon>
        <taxon>ecological metagenomes</taxon>
    </lineage>
</organism>